<comment type="caution">
    <text evidence="1">The sequence shown here is derived from an EMBL/GenBank/DDBJ whole genome shotgun (WGS) entry which is preliminary data.</text>
</comment>
<dbReference type="EMBL" id="JABELX010000011">
    <property type="protein sequence ID" value="NNH73677.1"/>
    <property type="molecule type" value="Genomic_DNA"/>
</dbReference>
<accession>A0A849CCB3</accession>
<sequence>MAVSDVEHLLTQVRTPDVRPLVGEAWICYSAGAVRASIAATWSAVTTDIIGKLIELADGDDGKAKLFSAKVVAAQSKGISTDGVKQMQQIENELLDTAVEFELIDSVGKRELERIREDRNLCVHPSLRPFGDVYEPRPEQARAHLAIALTTLLIHPPTQGRKAIDAYLDYTCDPMFAPESVSHIQAVFFDRLRAATRKGIAKLAAKHALLEVDPGERFPSTQKYADRSAVVLSAFAQRDSTLVRTVVAEQRDKFDNLDGAAQLRALGRLGAEDFFWDLVDGPLTDRLTNLLNVPTPPGPLDPDLTAGLAMVGNSQARRRLPVLERRFDEMNWYSKLYLIDLRPAEFYVPTLIELLREAPSFRDAEPIGQLVVAHANWLRPDTLRQALQAWAANDQCLKAAQMPQIATELFESTRHLGTDQQVAFLEFLAAAQQKAPDPEDYYRYPALTVAMNAAGVLPTAANGTAASSG</sequence>
<keyword evidence="2" id="KW-1185">Reference proteome</keyword>
<proteinExistence type="predicted"/>
<organism evidence="1 2">
    <name type="scientific">Nocardia uniformis</name>
    <dbReference type="NCBI Taxonomy" id="53432"/>
    <lineage>
        <taxon>Bacteria</taxon>
        <taxon>Bacillati</taxon>
        <taxon>Actinomycetota</taxon>
        <taxon>Actinomycetes</taxon>
        <taxon>Mycobacteriales</taxon>
        <taxon>Nocardiaceae</taxon>
        <taxon>Nocardia</taxon>
    </lineage>
</organism>
<evidence type="ECO:0000313" key="2">
    <source>
        <dbReference type="Proteomes" id="UP000586827"/>
    </source>
</evidence>
<reference evidence="1 2" key="1">
    <citation type="submission" date="2020-05" db="EMBL/GenBank/DDBJ databases">
        <title>MicrobeNet Type strains.</title>
        <authorList>
            <person name="Nicholson A.C."/>
        </authorList>
    </citation>
    <scope>NUCLEOTIDE SEQUENCE [LARGE SCALE GENOMIC DNA]</scope>
    <source>
        <strain evidence="1 2">JCM 3224</strain>
    </source>
</reference>
<evidence type="ECO:0000313" key="1">
    <source>
        <dbReference type="EMBL" id="NNH73677.1"/>
    </source>
</evidence>
<dbReference type="Proteomes" id="UP000586827">
    <property type="component" value="Unassembled WGS sequence"/>
</dbReference>
<name>A0A849CCB3_9NOCA</name>
<gene>
    <name evidence="1" type="ORF">HLB23_28140</name>
</gene>
<protein>
    <submittedName>
        <fullName evidence="1">Uncharacterized protein</fullName>
    </submittedName>
</protein>
<dbReference type="AlphaFoldDB" id="A0A849CCB3"/>